<dbReference type="Proteomes" id="UP000030700">
    <property type="component" value="Unassembled WGS sequence"/>
</dbReference>
<organism evidence="2 3">
    <name type="scientific">Candidatus Moduliflexus flocculans</name>
    <dbReference type="NCBI Taxonomy" id="1499966"/>
    <lineage>
        <taxon>Bacteria</taxon>
        <taxon>Candidatus Moduliflexota</taxon>
        <taxon>Candidatus Moduliflexia</taxon>
        <taxon>Candidatus Moduliflexales</taxon>
        <taxon>Candidatus Moduliflexaceae</taxon>
    </lineage>
</organism>
<dbReference type="PANTHER" id="PTHR35936">
    <property type="entry name" value="MEMBRANE-BOUND LYTIC MUREIN TRANSGLYCOSYLASE F"/>
    <property type="match status" value="1"/>
</dbReference>
<dbReference type="STRING" id="1499966.U14_04635"/>
<dbReference type="HOGENOM" id="CLU_094477_0_0_0"/>
<sequence>MNMNRYSFLFVLLMLWLHSVAAYAEDEPLTTIRLMTSEWPGYTNKDGTGLYFDVIKAVYEPEGIQIIFELLPWKRAQALVKKTADAIVGETILPEEDYLYPEWPIDVEEVTVMFKKTKIAEWKGETSLENKTVGWIRGYDFQMYLHTAMKILEVDNLKSGLLMLDAGRIDFLIDYEDLVEEAVENIRKTDKSDFDRSQYQMESLRLGAKVYVAFVNSARGKRLVEIFNRRMAQLYESGVLDTMYKNFTQWRYEQYPK</sequence>
<feature type="chain" id="PRO_5006631603" evidence="1">
    <location>
        <begin position="25"/>
        <end position="257"/>
    </location>
</feature>
<protein>
    <submittedName>
        <fullName evidence="2">Uncharacterized protein</fullName>
    </submittedName>
</protein>
<evidence type="ECO:0000313" key="2">
    <source>
        <dbReference type="EMBL" id="GAK53370.1"/>
    </source>
</evidence>
<keyword evidence="3" id="KW-1185">Reference proteome</keyword>
<reference evidence="2 3" key="1">
    <citation type="journal article" date="2015" name="PeerJ">
        <title>First genomic representation of candidate bacterial phylum KSB3 points to enhanced environmental sensing as a trigger of wastewater bulking.</title>
        <authorList>
            <person name="Sekiguchi Y."/>
            <person name="Ohashi A."/>
            <person name="Parks D.H."/>
            <person name="Yamauchi T."/>
            <person name="Tyson G.W."/>
            <person name="Hugenholtz P."/>
        </authorList>
    </citation>
    <scope>NUCLEOTIDE SEQUENCE [LARGE SCALE GENOMIC DNA]</scope>
</reference>
<dbReference type="EMBL" id="DF820459">
    <property type="protein sequence ID" value="GAK53370.1"/>
    <property type="molecule type" value="Genomic_DNA"/>
</dbReference>
<evidence type="ECO:0000313" key="3">
    <source>
        <dbReference type="Proteomes" id="UP000030700"/>
    </source>
</evidence>
<dbReference type="PANTHER" id="PTHR35936:SF6">
    <property type="entry name" value="AMINO ACID ABC TRANSPORTER SUBSTRATE-BINDING PAAT FAMILY PROTEIN"/>
    <property type="match status" value="1"/>
</dbReference>
<proteinExistence type="predicted"/>
<dbReference type="AlphaFoldDB" id="A0A0S6W542"/>
<feature type="signal peptide" evidence="1">
    <location>
        <begin position="1"/>
        <end position="24"/>
    </location>
</feature>
<keyword evidence="1" id="KW-0732">Signal</keyword>
<name>A0A0S6W542_9BACT</name>
<dbReference type="SUPFAM" id="SSF53850">
    <property type="entry name" value="Periplasmic binding protein-like II"/>
    <property type="match status" value="1"/>
</dbReference>
<dbReference type="Gene3D" id="3.40.190.10">
    <property type="entry name" value="Periplasmic binding protein-like II"/>
    <property type="match status" value="2"/>
</dbReference>
<evidence type="ECO:0000256" key="1">
    <source>
        <dbReference type="SAM" id="SignalP"/>
    </source>
</evidence>
<accession>A0A0S6W542</accession>
<gene>
    <name evidence="2" type="ORF">U14_04635</name>
</gene>